<dbReference type="Proteomes" id="UP000694563">
    <property type="component" value="Chromosome 14"/>
</dbReference>
<name>A0A8C3U1V2_CATUS</name>
<keyword evidence="2" id="KW-1185">Reference proteome</keyword>
<dbReference type="AlphaFoldDB" id="A0A8C3U1V2"/>
<proteinExistence type="predicted"/>
<evidence type="ECO:0000313" key="1">
    <source>
        <dbReference type="Ensembl" id="ENSCUSP00005005663.1"/>
    </source>
</evidence>
<reference evidence="1" key="1">
    <citation type="submission" date="2020-10" db="EMBL/GenBank/DDBJ databases">
        <title>Catharus ustulatus (Swainson's thrush) genome, bCatUst1, primary haplotype v2.</title>
        <authorList>
            <person name="Delmore K."/>
            <person name="Vafadar M."/>
            <person name="Formenti G."/>
            <person name="Chow W."/>
            <person name="Pelan S."/>
            <person name="Howe K."/>
            <person name="Rhie A."/>
            <person name="Mountcastle J."/>
            <person name="Haase B."/>
            <person name="Fedrigo O."/>
            <person name="Jarvis E.D."/>
        </authorList>
    </citation>
    <scope>NUCLEOTIDE SEQUENCE [LARGE SCALE GENOMIC DNA]</scope>
</reference>
<reference evidence="1" key="2">
    <citation type="submission" date="2025-08" db="UniProtKB">
        <authorList>
            <consortium name="Ensembl"/>
        </authorList>
    </citation>
    <scope>IDENTIFICATION</scope>
</reference>
<dbReference type="Ensembl" id="ENSCUST00005005886.1">
    <property type="protein sequence ID" value="ENSCUSP00005005663.1"/>
    <property type="gene ID" value="ENSCUSG00005003588.1"/>
</dbReference>
<evidence type="ECO:0000313" key="2">
    <source>
        <dbReference type="Proteomes" id="UP000694563"/>
    </source>
</evidence>
<reference evidence="1" key="3">
    <citation type="submission" date="2025-09" db="UniProtKB">
        <authorList>
            <consortium name="Ensembl"/>
        </authorList>
    </citation>
    <scope>IDENTIFICATION</scope>
</reference>
<protein>
    <submittedName>
        <fullName evidence="1">Uncharacterized protein</fullName>
    </submittedName>
</protein>
<organism evidence="1 2">
    <name type="scientific">Catharus ustulatus</name>
    <name type="common">Russet-backed thrush</name>
    <name type="synonym">Hylocichla ustulatus</name>
    <dbReference type="NCBI Taxonomy" id="91951"/>
    <lineage>
        <taxon>Eukaryota</taxon>
        <taxon>Metazoa</taxon>
        <taxon>Chordata</taxon>
        <taxon>Craniata</taxon>
        <taxon>Vertebrata</taxon>
        <taxon>Euteleostomi</taxon>
        <taxon>Archelosauria</taxon>
        <taxon>Archosauria</taxon>
        <taxon>Dinosauria</taxon>
        <taxon>Saurischia</taxon>
        <taxon>Theropoda</taxon>
        <taxon>Coelurosauria</taxon>
        <taxon>Aves</taxon>
        <taxon>Neognathae</taxon>
        <taxon>Neoaves</taxon>
        <taxon>Telluraves</taxon>
        <taxon>Australaves</taxon>
        <taxon>Passeriformes</taxon>
        <taxon>Turdidae</taxon>
        <taxon>Catharus</taxon>
    </lineage>
</organism>
<accession>A0A8C3U1V2</accession>
<sequence length="56" mass="5777">SSVVGLRAPGSTLHLAEEHQLGGKKSYIGPCGGRNCSAGCKCFPEKGAQVSLFTQI</sequence>